<name>A0AAV2GZ96_LYMST</name>
<keyword evidence="5" id="KW-0862">Zinc</keyword>
<feature type="domain" description="C2H2-type" evidence="11">
    <location>
        <begin position="11"/>
        <end position="38"/>
    </location>
</feature>
<dbReference type="AlphaFoldDB" id="A0AAV2GZ96"/>
<evidence type="ECO:0000256" key="2">
    <source>
        <dbReference type="ARBA" id="ARBA00022723"/>
    </source>
</evidence>
<evidence type="ECO:0000256" key="10">
    <source>
        <dbReference type="PROSITE-ProRule" id="PRU00042"/>
    </source>
</evidence>
<dbReference type="FunFam" id="3.30.160.60:FF:000012">
    <property type="entry name" value="RB-associated KRAB zinc finger protein-like"/>
    <property type="match status" value="1"/>
</dbReference>
<dbReference type="GO" id="GO:0000981">
    <property type="term" value="F:DNA-binding transcription factor activity, RNA polymerase II-specific"/>
    <property type="evidence" value="ECO:0007669"/>
    <property type="project" value="TreeGrafter"/>
</dbReference>
<evidence type="ECO:0000313" key="12">
    <source>
        <dbReference type="EMBL" id="CAL1526722.1"/>
    </source>
</evidence>
<keyword evidence="9" id="KW-0539">Nucleus</keyword>
<dbReference type="GO" id="GO:0000122">
    <property type="term" value="P:negative regulation of transcription by RNA polymerase II"/>
    <property type="evidence" value="ECO:0007669"/>
    <property type="project" value="UniProtKB-ARBA"/>
</dbReference>
<keyword evidence="6" id="KW-0805">Transcription regulation</keyword>
<keyword evidence="8" id="KW-0804">Transcription</keyword>
<dbReference type="Pfam" id="PF13894">
    <property type="entry name" value="zf-C2H2_4"/>
    <property type="match status" value="1"/>
</dbReference>
<dbReference type="EMBL" id="CAXITT010000008">
    <property type="protein sequence ID" value="CAL1526722.1"/>
    <property type="molecule type" value="Genomic_DNA"/>
</dbReference>
<feature type="domain" description="C2H2-type" evidence="11">
    <location>
        <begin position="124"/>
        <end position="151"/>
    </location>
</feature>
<dbReference type="SMART" id="SM00355">
    <property type="entry name" value="ZnF_C2H2"/>
    <property type="match status" value="5"/>
</dbReference>
<gene>
    <name evidence="12" type="ORF">GSLYS_00000899001</name>
</gene>
<dbReference type="PROSITE" id="PS50157">
    <property type="entry name" value="ZINC_FINGER_C2H2_2"/>
    <property type="match status" value="5"/>
</dbReference>
<keyword evidence="7" id="KW-0238">DNA-binding</keyword>
<evidence type="ECO:0000256" key="5">
    <source>
        <dbReference type="ARBA" id="ARBA00022833"/>
    </source>
</evidence>
<keyword evidence="13" id="KW-1185">Reference proteome</keyword>
<dbReference type="PANTHER" id="PTHR24394:SF29">
    <property type="entry name" value="MYONEURIN"/>
    <property type="match status" value="1"/>
</dbReference>
<dbReference type="PANTHER" id="PTHR24394">
    <property type="entry name" value="ZINC FINGER PROTEIN"/>
    <property type="match status" value="1"/>
</dbReference>
<evidence type="ECO:0000256" key="8">
    <source>
        <dbReference type="ARBA" id="ARBA00023163"/>
    </source>
</evidence>
<dbReference type="Pfam" id="PF00096">
    <property type="entry name" value="zf-C2H2"/>
    <property type="match status" value="3"/>
</dbReference>
<dbReference type="Gene3D" id="3.30.160.60">
    <property type="entry name" value="Classic Zinc Finger"/>
    <property type="match status" value="3"/>
</dbReference>
<comment type="caution">
    <text evidence="12">The sequence shown here is derived from an EMBL/GenBank/DDBJ whole genome shotgun (WGS) entry which is preliminary data.</text>
</comment>
<evidence type="ECO:0000256" key="7">
    <source>
        <dbReference type="ARBA" id="ARBA00023125"/>
    </source>
</evidence>
<comment type="subcellular location">
    <subcellularLocation>
        <location evidence="1">Nucleus</location>
    </subcellularLocation>
</comment>
<dbReference type="InterPro" id="IPR013087">
    <property type="entry name" value="Znf_C2H2_type"/>
</dbReference>
<feature type="domain" description="C2H2-type" evidence="11">
    <location>
        <begin position="95"/>
        <end position="123"/>
    </location>
</feature>
<evidence type="ECO:0000256" key="3">
    <source>
        <dbReference type="ARBA" id="ARBA00022737"/>
    </source>
</evidence>
<evidence type="ECO:0000259" key="11">
    <source>
        <dbReference type="PROSITE" id="PS50157"/>
    </source>
</evidence>
<keyword evidence="3" id="KW-0677">Repeat</keyword>
<dbReference type="PROSITE" id="PS00028">
    <property type="entry name" value="ZINC_FINGER_C2H2_1"/>
    <property type="match status" value="4"/>
</dbReference>
<keyword evidence="4 10" id="KW-0863">Zinc-finger</keyword>
<evidence type="ECO:0000256" key="6">
    <source>
        <dbReference type="ARBA" id="ARBA00023015"/>
    </source>
</evidence>
<protein>
    <recommendedName>
        <fullName evidence="11">C2H2-type domain-containing protein</fullName>
    </recommendedName>
</protein>
<dbReference type="InterPro" id="IPR036236">
    <property type="entry name" value="Znf_C2H2_sf"/>
</dbReference>
<dbReference type="FunFam" id="3.30.160.60:FF:001465">
    <property type="entry name" value="Zinc finger protein 560"/>
    <property type="match status" value="1"/>
</dbReference>
<keyword evidence="2" id="KW-0479">Metal-binding</keyword>
<dbReference type="GO" id="GO:0005634">
    <property type="term" value="C:nucleus"/>
    <property type="evidence" value="ECO:0007669"/>
    <property type="project" value="UniProtKB-SubCell"/>
</dbReference>
<dbReference type="Proteomes" id="UP001497497">
    <property type="component" value="Unassembled WGS sequence"/>
</dbReference>
<evidence type="ECO:0000256" key="4">
    <source>
        <dbReference type="ARBA" id="ARBA00022771"/>
    </source>
</evidence>
<evidence type="ECO:0000256" key="1">
    <source>
        <dbReference type="ARBA" id="ARBA00004123"/>
    </source>
</evidence>
<dbReference type="GO" id="GO:0008270">
    <property type="term" value="F:zinc ion binding"/>
    <property type="evidence" value="ECO:0007669"/>
    <property type="project" value="UniProtKB-KW"/>
</dbReference>
<accession>A0AAV2GZ96</accession>
<evidence type="ECO:0000313" key="13">
    <source>
        <dbReference type="Proteomes" id="UP001497497"/>
    </source>
</evidence>
<evidence type="ECO:0000256" key="9">
    <source>
        <dbReference type="ARBA" id="ARBA00023242"/>
    </source>
</evidence>
<dbReference type="SUPFAM" id="SSF57667">
    <property type="entry name" value="beta-beta-alpha zinc fingers"/>
    <property type="match status" value="3"/>
</dbReference>
<feature type="domain" description="C2H2-type" evidence="11">
    <location>
        <begin position="39"/>
        <end position="66"/>
    </location>
</feature>
<feature type="domain" description="C2H2-type" evidence="11">
    <location>
        <begin position="67"/>
        <end position="94"/>
    </location>
</feature>
<sequence length="413" mass="46226">MKRHGKQQKQFMCELCGKAFLFKSSLQAHMNIHSKARPYACLTCGKAFKSKASLYTHKYVHRESQTFLCTLCGKAFKTKNCCAAHMKRHENDATYSCSQCGSTFPDKGGLSKHVKTIHVPKKHFMCKICGKKGTRGDNMRTHVKSHRNEVTETTNPVDFILEEDIPVSNSGQGFVNIRPRLRGPKQQGSRRLYIKNVTDDSKDTNEHQYQDVQTKTGITSADNISKSELPALSTLQPSLLNLPLMEQGHYNTHLSYITDDDAYMQDISAGQISGLQSGGNHLHSHQDIELYPLDQSKASYYYIPQQNELTVSDNNPGICYGPMASLLSAINPSSEQGKDISDSAYQNTLTALHAVTRQESSLSISGVYSDTEQGNISKLQQMLNQESSMHTSSYLVGHLHSDPNLHERRDQDF</sequence>
<dbReference type="GO" id="GO:0003677">
    <property type="term" value="F:DNA binding"/>
    <property type="evidence" value="ECO:0007669"/>
    <property type="project" value="UniProtKB-KW"/>
</dbReference>
<organism evidence="12 13">
    <name type="scientific">Lymnaea stagnalis</name>
    <name type="common">Great pond snail</name>
    <name type="synonym">Helix stagnalis</name>
    <dbReference type="NCBI Taxonomy" id="6523"/>
    <lineage>
        <taxon>Eukaryota</taxon>
        <taxon>Metazoa</taxon>
        <taxon>Spiralia</taxon>
        <taxon>Lophotrochozoa</taxon>
        <taxon>Mollusca</taxon>
        <taxon>Gastropoda</taxon>
        <taxon>Heterobranchia</taxon>
        <taxon>Euthyneura</taxon>
        <taxon>Panpulmonata</taxon>
        <taxon>Hygrophila</taxon>
        <taxon>Lymnaeoidea</taxon>
        <taxon>Lymnaeidae</taxon>
        <taxon>Lymnaea</taxon>
    </lineage>
</organism>
<reference evidence="12 13" key="1">
    <citation type="submission" date="2024-04" db="EMBL/GenBank/DDBJ databases">
        <authorList>
            <consortium name="Genoscope - CEA"/>
            <person name="William W."/>
        </authorList>
    </citation>
    <scope>NUCLEOTIDE SEQUENCE [LARGE SCALE GENOMIC DNA]</scope>
</reference>
<proteinExistence type="predicted"/>